<keyword evidence="2" id="KW-1185">Reference proteome</keyword>
<dbReference type="AlphaFoldDB" id="A0A367RRG2"/>
<gene>
    <name evidence="1" type="ORF">A6770_38930</name>
</gene>
<sequence>MVIKFSSVTLPQSENLKLHILLERNHEGNVIASVLEFPNTQVEAPTTEQAVQELKKLLSTRLEKIEIMRVEIQLSQSEAENPWMKFAGVFQDDADFAEIADHLRAERNAVDED</sequence>
<dbReference type="Proteomes" id="UP000252107">
    <property type="component" value="Unassembled WGS sequence"/>
</dbReference>
<evidence type="ECO:0000313" key="1">
    <source>
        <dbReference type="EMBL" id="RCJ39118.1"/>
    </source>
</evidence>
<accession>A0A367RRG2</accession>
<reference evidence="1" key="1">
    <citation type="submission" date="2016-04" db="EMBL/GenBank/DDBJ databases">
        <authorList>
            <person name="Tabuchi Yagui T.R."/>
        </authorList>
    </citation>
    <scope>NUCLEOTIDE SEQUENCE [LARGE SCALE GENOMIC DNA]</scope>
    <source>
        <strain evidence="1">NIES-26</strain>
    </source>
</reference>
<comment type="caution">
    <text evidence="1">The sequence shown here is derived from an EMBL/GenBank/DDBJ whole genome shotgun (WGS) entry which is preliminary data.</text>
</comment>
<name>A0A367RRG2_9NOSO</name>
<evidence type="ECO:0000313" key="2">
    <source>
        <dbReference type="Proteomes" id="UP000252107"/>
    </source>
</evidence>
<dbReference type="EMBL" id="LXQD01000077">
    <property type="protein sequence ID" value="RCJ39118.1"/>
    <property type="molecule type" value="Genomic_DNA"/>
</dbReference>
<protein>
    <submittedName>
        <fullName evidence="1">Uncharacterized protein</fullName>
    </submittedName>
</protein>
<proteinExistence type="predicted"/>
<organism evidence="1 2">
    <name type="scientific">Nostoc minutum NIES-26</name>
    <dbReference type="NCBI Taxonomy" id="1844469"/>
    <lineage>
        <taxon>Bacteria</taxon>
        <taxon>Bacillati</taxon>
        <taxon>Cyanobacteriota</taxon>
        <taxon>Cyanophyceae</taxon>
        <taxon>Nostocales</taxon>
        <taxon>Nostocaceae</taxon>
        <taxon>Nostoc</taxon>
    </lineage>
</organism>